<dbReference type="GO" id="GO:0035312">
    <property type="term" value="F:5'-3' DNA exonuclease activity"/>
    <property type="evidence" value="ECO:0007669"/>
    <property type="project" value="TreeGrafter"/>
</dbReference>
<comment type="caution">
    <text evidence="3">The sequence shown here is derived from an EMBL/GenBank/DDBJ whole genome shotgun (WGS) entry which is preliminary data.</text>
</comment>
<keyword evidence="4" id="KW-1185">Reference proteome</keyword>
<accession>A0A543D1K1</accession>
<dbReference type="RefSeq" id="WP_142063120.1">
    <property type="nucleotide sequence ID" value="NZ_VFPA01000006.1"/>
</dbReference>
<dbReference type="NCBIfam" id="NF038032">
    <property type="entry name" value="CehA_McbA_metalo"/>
    <property type="match status" value="1"/>
</dbReference>
<dbReference type="Pfam" id="PF02811">
    <property type="entry name" value="PHP"/>
    <property type="match status" value="1"/>
</dbReference>
<dbReference type="AlphaFoldDB" id="A0A543D1K1"/>
<proteinExistence type="predicted"/>
<dbReference type="OrthoDB" id="9804333at2"/>
<feature type="region of interest" description="Disordered" evidence="1">
    <location>
        <begin position="112"/>
        <end position="136"/>
    </location>
</feature>
<protein>
    <recommendedName>
        <fullName evidence="2">Polymerase/histidinol phosphatase N-terminal domain-containing protein</fullName>
    </recommendedName>
</protein>
<evidence type="ECO:0000259" key="2">
    <source>
        <dbReference type="SMART" id="SM00481"/>
    </source>
</evidence>
<feature type="compositionally biased region" description="Pro residues" evidence="1">
    <location>
        <begin position="115"/>
        <end position="126"/>
    </location>
</feature>
<feature type="domain" description="Polymerase/histidinol phosphatase N-terminal" evidence="2">
    <location>
        <begin position="146"/>
        <end position="211"/>
    </location>
</feature>
<dbReference type="InterPro" id="IPR052018">
    <property type="entry name" value="PHP_domain"/>
</dbReference>
<evidence type="ECO:0000256" key="1">
    <source>
        <dbReference type="SAM" id="MobiDB-lite"/>
    </source>
</evidence>
<dbReference type="Proteomes" id="UP000315677">
    <property type="component" value="Unassembled WGS sequence"/>
</dbReference>
<dbReference type="InterPro" id="IPR003141">
    <property type="entry name" value="Pol/His_phosphatase_N"/>
</dbReference>
<dbReference type="GO" id="GO:0004534">
    <property type="term" value="F:5'-3' RNA exonuclease activity"/>
    <property type="evidence" value="ECO:0007669"/>
    <property type="project" value="TreeGrafter"/>
</dbReference>
<reference evidence="3 4" key="1">
    <citation type="submission" date="2019-06" db="EMBL/GenBank/DDBJ databases">
        <title>Sequencing the genomes of 1000 actinobacteria strains.</title>
        <authorList>
            <person name="Klenk H.-P."/>
        </authorList>
    </citation>
    <scope>NUCLEOTIDE SEQUENCE [LARGE SCALE GENOMIC DNA]</scope>
    <source>
        <strain evidence="3 4">DSM 45301</strain>
    </source>
</reference>
<dbReference type="SUPFAM" id="SSF89550">
    <property type="entry name" value="PHP domain-like"/>
    <property type="match status" value="1"/>
</dbReference>
<name>A0A543D1K1_9PSEU</name>
<dbReference type="Gene3D" id="3.20.20.140">
    <property type="entry name" value="Metal-dependent hydrolases"/>
    <property type="match status" value="1"/>
</dbReference>
<evidence type="ECO:0000313" key="3">
    <source>
        <dbReference type="EMBL" id="TQM03182.1"/>
    </source>
</evidence>
<organism evidence="3 4">
    <name type="scientific">Pseudonocardia kunmingensis</name>
    <dbReference type="NCBI Taxonomy" id="630975"/>
    <lineage>
        <taxon>Bacteria</taxon>
        <taxon>Bacillati</taxon>
        <taxon>Actinomycetota</taxon>
        <taxon>Actinomycetes</taxon>
        <taxon>Pseudonocardiales</taxon>
        <taxon>Pseudonocardiaceae</taxon>
        <taxon>Pseudonocardia</taxon>
    </lineage>
</organism>
<sequence length="403" mass="43367">MAPLAAHRGRWTLEDRAEDFYRLLPVEVPPGTDAITVALDHDRSSAVLDLGCFGPSGFRGWSGGAREHFTIGAEFATPGYLPGPVEPGVWHVCLGLHRVPRDGAPFEVRVEAVPAPDPPSLAPPPVPERRPRRQLPAEPGQAWLAGDLHSHSVHSDGALTVDELAALAAAGGLDFLAVTDHNTVSHHRELPGAGRRAGVLLVPGQEVTRDTGHANAFGDIGWIDFRRPADHWLAETEERGGLLSINHPLAADCAWRLPMRRRPRFAELWHWTWLDRRWGGPLAWWLAWDPTVLPLGGSDYHTPVHGRPLGAPTTWVQVPAGTDAPDGVLAALTAGRIAISAGRDAPVLLRVGDELVVVDGGGTYLVDPDGRRRVVLGAHQAFPARPGPHRLEAADNTVVALVA</sequence>
<gene>
    <name evidence="3" type="ORF">FB558_7832</name>
</gene>
<dbReference type="PANTHER" id="PTHR42924">
    <property type="entry name" value="EXONUCLEASE"/>
    <property type="match status" value="1"/>
</dbReference>
<dbReference type="SMART" id="SM00481">
    <property type="entry name" value="POLIIIAc"/>
    <property type="match status" value="1"/>
</dbReference>
<evidence type="ECO:0000313" key="4">
    <source>
        <dbReference type="Proteomes" id="UP000315677"/>
    </source>
</evidence>
<dbReference type="InterPro" id="IPR004013">
    <property type="entry name" value="PHP_dom"/>
</dbReference>
<dbReference type="EMBL" id="VFPA01000006">
    <property type="protein sequence ID" value="TQM03182.1"/>
    <property type="molecule type" value="Genomic_DNA"/>
</dbReference>
<dbReference type="InterPro" id="IPR016195">
    <property type="entry name" value="Pol/histidinol_Pase-like"/>
</dbReference>
<dbReference type="PANTHER" id="PTHR42924:SF3">
    <property type="entry name" value="POLYMERASE_HISTIDINOL PHOSPHATASE N-TERMINAL DOMAIN-CONTAINING PROTEIN"/>
    <property type="match status" value="1"/>
</dbReference>